<dbReference type="AlphaFoldDB" id="A0A6J7EE17"/>
<reference evidence="3" key="1">
    <citation type="submission" date="2020-05" db="EMBL/GenBank/DDBJ databases">
        <authorList>
            <person name="Chiriac C."/>
            <person name="Salcher M."/>
            <person name="Ghai R."/>
            <person name="Kavagutti S V."/>
        </authorList>
    </citation>
    <scope>NUCLEOTIDE SEQUENCE</scope>
</reference>
<keyword evidence="2" id="KW-0812">Transmembrane</keyword>
<sequence>MLFDLRGRGRRRTVQVIYASLAILMGGGLVLFGIGGATSGGLFDALGGGGGGGNVADVYQKRIEQYQARVAAAPSDAAAWAALTRAQAQEAAATGYQQGTGTYSAAGIRQLQAASRSWERYLAVAPAKPDADLANLMTTAYRDGLNDPKKAARALEIVIAQKGATSALYAQLSILAYLAGDSRQSTLAEQRAADLAPKDRKKLVKAQLAAQRASIDQQRAQLQQQQGAPSQGLGG</sequence>
<feature type="region of interest" description="Disordered" evidence="1">
    <location>
        <begin position="215"/>
        <end position="235"/>
    </location>
</feature>
<evidence type="ECO:0000256" key="2">
    <source>
        <dbReference type="SAM" id="Phobius"/>
    </source>
</evidence>
<protein>
    <submittedName>
        <fullName evidence="3">Unannotated protein</fullName>
    </submittedName>
</protein>
<gene>
    <name evidence="3" type="ORF">UFOPK3423_01391</name>
</gene>
<feature type="transmembrane region" description="Helical" evidence="2">
    <location>
        <begin position="16"/>
        <end position="37"/>
    </location>
</feature>
<evidence type="ECO:0000313" key="3">
    <source>
        <dbReference type="EMBL" id="CAB4881502.1"/>
    </source>
</evidence>
<proteinExistence type="predicted"/>
<name>A0A6J7EE17_9ZZZZ</name>
<organism evidence="3">
    <name type="scientific">freshwater metagenome</name>
    <dbReference type="NCBI Taxonomy" id="449393"/>
    <lineage>
        <taxon>unclassified sequences</taxon>
        <taxon>metagenomes</taxon>
        <taxon>ecological metagenomes</taxon>
    </lineage>
</organism>
<accession>A0A6J7EE17</accession>
<evidence type="ECO:0000256" key="1">
    <source>
        <dbReference type="SAM" id="MobiDB-lite"/>
    </source>
</evidence>
<dbReference type="EMBL" id="CAFBLQ010000184">
    <property type="protein sequence ID" value="CAB4881502.1"/>
    <property type="molecule type" value="Genomic_DNA"/>
</dbReference>
<feature type="compositionally biased region" description="Low complexity" evidence="1">
    <location>
        <begin position="217"/>
        <end position="235"/>
    </location>
</feature>
<keyword evidence="2" id="KW-0472">Membrane</keyword>
<keyword evidence="2" id="KW-1133">Transmembrane helix</keyword>